<dbReference type="RefSeq" id="WP_264327244.1">
    <property type="nucleotide sequence ID" value="NZ_JADEXQ010000104.1"/>
</dbReference>
<dbReference type="Proteomes" id="UP000625316">
    <property type="component" value="Unassembled WGS sequence"/>
</dbReference>
<proteinExistence type="predicted"/>
<accession>A0A928VTR4</accession>
<gene>
    <name evidence="1" type="ORF">IQ266_22055</name>
</gene>
<evidence type="ECO:0000313" key="2">
    <source>
        <dbReference type="Proteomes" id="UP000625316"/>
    </source>
</evidence>
<evidence type="ECO:0000313" key="1">
    <source>
        <dbReference type="EMBL" id="MBE9032425.1"/>
    </source>
</evidence>
<keyword evidence="2" id="KW-1185">Reference proteome</keyword>
<protein>
    <submittedName>
        <fullName evidence="1">Uncharacterized protein</fullName>
    </submittedName>
</protein>
<comment type="caution">
    <text evidence="1">The sequence shown here is derived from an EMBL/GenBank/DDBJ whole genome shotgun (WGS) entry which is preliminary data.</text>
</comment>
<dbReference type="EMBL" id="JADEXQ010000104">
    <property type="protein sequence ID" value="MBE9032425.1"/>
    <property type="molecule type" value="Genomic_DNA"/>
</dbReference>
<reference evidence="1" key="1">
    <citation type="submission" date="2020-10" db="EMBL/GenBank/DDBJ databases">
        <authorList>
            <person name="Castelo-Branco R."/>
            <person name="Eusebio N."/>
            <person name="Adriana R."/>
            <person name="Vieira A."/>
            <person name="Brugerolle De Fraissinette N."/>
            <person name="Rezende De Castro R."/>
            <person name="Schneider M.P."/>
            <person name="Vasconcelos V."/>
            <person name="Leao P.N."/>
        </authorList>
    </citation>
    <scope>NUCLEOTIDE SEQUENCE</scope>
    <source>
        <strain evidence="1">LEGE 11480</strain>
    </source>
</reference>
<dbReference type="AlphaFoldDB" id="A0A928VTR4"/>
<organism evidence="1 2">
    <name type="scientific">Romeriopsis navalis LEGE 11480</name>
    <dbReference type="NCBI Taxonomy" id="2777977"/>
    <lineage>
        <taxon>Bacteria</taxon>
        <taxon>Bacillati</taxon>
        <taxon>Cyanobacteriota</taxon>
        <taxon>Cyanophyceae</taxon>
        <taxon>Leptolyngbyales</taxon>
        <taxon>Leptolyngbyaceae</taxon>
        <taxon>Romeriopsis</taxon>
        <taxon>Romeriopsis navalis</taxon>
    </lineage>
</organism>
<sequence length="360" mass="40849">MPVVNVRTIGRDVTIVQKSNLYAIEIKIYSGGGRITPVDVEDFLPPEEVLNVWKNLGSKTKPPQMRLFELLDQAVKTLTEERRRIYDAHTVHLGLERVVGGSQLVDFQRAFEALQAQSRTLLREVLREHAYAKSQWLNQEIRPLLEAGRFSSLEVRERLNQYAMRFPAYEKIEAKFGIQLKFNPTSSFHDLIQRDTAWQQQMADRASAEADWINAETQRDEAIAAQRAVRYQEQRLRSAIDEKVAEVRGQMLSVLHDALQRVSDAGWNAGAMPNGMQQRLKALAESAQVLSVTDHSLATMVEQINGVRSIGARPSENENALQNQVAALLGQLNHQMQQQTTELLEDADSGFDRSDFVDWV</sequence>
<name>A0A928VTR4_9CYAN</name>